<accession>A0ABQ3PRW7</accession>
<feature type="compositionally biased region" description="Basic residues" evidence="1">
    <location>
        <begin position="239"/>
        <end position="253"/>
    </location>
</feature>
<dbReference type="EMBL" id="BNDW01000117">
    <property type="protein sequence ID" value="GHI27758.1"/>
    <property type="molecule type" value="Genomic_DNA"/>
</dbReference>
<sequence length="277" mass="29985">MEWLLTDGEGILTFWVLVFGACNVLRGVYCLARDRRARRRVRAMTERGVDPVRAAYLTGDARDAAEAAVFVLAADGFLGVADDGGLRLASPGRMPRDPLLTAFVQGAGGAPGVKVHEIPDHPRFEAFRTLLREREPYAGLSMTTGLSRPLIAAFAALSAFFMGLHVVVTEAPVPFDEDARQAGWLLVCLIVWMALSAVTALWPGDDRRRWPSLDAHCRARVESARAAVPESTRRAVLASKHRPRPAPRPRRTGSRPDGSWVDDVVDSCGGCGGCGGE</sequence>
<protein>
    <recommendedName>
        <fullName evidence="5">TIGR04222 domain-containing membrane protein</fullName>
    </recommendedName>
</protein>
<keyword evidence="4" id="KW-1185">Reference proteome</keyword>
<organism evidence="3 4">
    <name type="scientific">Streptomyces hydrogenans</name>
    <dbReference type="NCBI Taxonomy" id="1873719"/>
    <lineage>
        <taxon>Bacteria</taxon>
        <taxon>Bacillati</taxon>
        <taxon>Actinomycetota</taxon>
        <taxon>Actinomycetes</taxon>
        <taxon>Kitasatosporales</taxon>
        <taxon>Streptomycetaceae</taxon>
        <taxon>Streptomyces</taxon>
    </lineage>
</organism>
<keyword evidence="2" id="KW-1133">Transmembrane helix</keyword>
<feature type="transmembrane region" description="Helical" evidence="2">
    <location>
        <begin position="12"/>
        <end position="32"/>
    </location>
</feature>
<feature type="transmembrane region" description="Helical" evidence="2">
    <location>
        <begin position="181"/>
        <end position="202"/>
    </location>
</feature>
<evidence type="ECO:0000313" key="3">
    <source>
        <dbReference type="EMBL" id="GHI27758.1"/>
    </source>
</evidence>
<reference evidence="3" key="1">
    <citation type="submission" date="2024-05" db="EMBL/GenBank/DDBJ databases">
        <title>Whole genome shotgun sequence of Streptomyces hydrogenans NBRC 13475.</title>
        <authorList>
            <person name="Komaki H."/>
            <person name="Tamura T."/>
        </authorList>
    </citation>
    <scope>NUCLEOTIDE SEQUENCE</scope>
    <source>
        <strain evidence="3">NBRC 13475</strain>
    </source>
</reference>
<feature type="transmembrane region" description="Helical" evidence="2">
    <location>
        <begin position="150"/>
        <end position="169"/>
    </location>
</feature>
<comment type="caution">
    <text evidence="3">The sequence shown here is derived from an EMBL/GenBank/DDBJ whole genome shotgun (WGS) entry which is preliminary data.</text>
</comment>
<keyword evidence="2" id="KW-0812">Transmembrane</keyword>
<evidence type="ECO:0000256" key="1">
    <source>
        <dbReference type="SAM" id="MobiDB-lite"/>
    </source>
</evidence>
<proteinExistence type="predicted"/>
<name>A0ABQ3PRW7_9ACTN</name>
<evidence type="ECO:0008006" key="5">
    <source>
        <dbReference type="Google" id="ProtNLM"/>
    </source>
</evidence>
<dbReference type="Proteomes" id="UP001052739">
    <property type="component" value="Unassembled WGS sequence"/>
</dbReference>
<dbReference type="RefSeq" id="WP_190222458.1">
    <property type="nucleotide sequence ID" value="NZ_BNBS01000015.1"/>
</dbReference>
<evidence type="ECO:0000256" key="2">
    <source>
        <dbReference type="SAM" id="Phobius"/>
    </source>
</evidence>
<keyword evidence="2" id="KW-0472">Membrane</keyword>
<gene>
    <name evidence="3" type="ORF">Shyd_91290</name>
</gene>
<feature type="region of interest" description="Disordered" evidence="1">
    <location>
        <begin position="229"/>
        <end position="261"/>
    </location>
</feature>
<evidence type="ECO:0000313" key="4">
    <source>
        <dbReference type="Proteomes" id="UP001052739"/>
    </source>
</evidence>